<dbReference type="AlphaFoldDB" id="A0A815MZT8"/>
<reference evidence="1" key="1">
    <citation type="submission" date="2021-02" db="EMBL/GenBank/DDBJ databases">
        <authorList>
            <person name="Nowell W R."/>
        </authorList>
    </citation>
    <scope>NUCLEOTIDE SEQUENCE</scope>
</reference>
<sequence length="149" mass="17230">ILIKEMENSSNEYLKHNADAVRKKLKNFLPKDKNDQKHVLEENLLINTLKGGMQDAIDKALFRRNLIQQCKNDEGLIDPEILIKEMENSSNEYLKHNADAVRKKLKNFLPKDKNDQKHVLQENLLINTLKGGMQDAIDKVKSPRNSVQK</sequence>
<dbReference type="EMBL" id="CAJNOE010001433">
    <property type="protein sequence ID" value="CAF1422919.1"/>
    <property type="molecule type" value="Genomic_DNA"/>
</dbReference>
<comment type="caution">
    <text evidence="1">The sequence shown here is derived from an EMBL/GenBank/DDBJ whole genome shotgun (WGS) entry which is preliminary data.</text>
</comment>
<dbReference type="Proteomes" id="UP000663860">
    <property type="component" value="Unassembled WGS sequence"/>
</dbReference>
<name>A0A815MZT8_9BILA</name>
<gene>
    <name evidence="1" type="ORF">IZO911_LOCUS40786</name>
</gene>
<evidence type="ECO:0000313" key="1">
    <source>
        <dbReference type="EMBL" id="CAF1422919.1"/>
    </source>
</evidence>
<organism evidence="1 2">
    <name type="scientific">Adineta steineri</name>
    <dbReference type="NCBI Taxonomy" id="433720"/>
    <lineage>
        <taxon>Eukaryota</taxon>
        <taxon>Metazoa</taxon>
        <taxon>Spiralia</taxon>
        <taxon>Gnathifera</taxon>
        <taxon>Rotifera</taxon>
        <taxon>Eurotatoria</taxon>
        <taxon>Bdelloidea</taxon>
        <taxon>Adinetida</taxon>
        <taxon>Adinetidae</taxon>
        <taxon>Adineta</taxon>
    </lineage>
</organism>
<evidence type="ECO:0000313" key="2">
    <source>
        <dbReference type="Proteomes" id="UP000663860"/>
    </source>
</evidence>
<proteinExistence type="predicted"/>
<protein>
    <submittedName>
        <fullName evidence="1">Uncharacterized protein</fullName>
    </submittedName>
</protein>
<accession>A0A815MZT8</accession>
<feature type="non-terminal residue" evidence="1">
    <location>
        <position position="1"/>
    </location>
</feature>